<reference evidence="1 2" key="1">
    <citation type="submission" date="2017-08" db="EMBL/GenBank/DDBJ databases">
        <title>Mesorhizobium wenxinae sp. nov., a novel rhizobial species isolated from root nodules of chickpea (Cicer arietinum L.).</title>
        <authorList>
            <person name="Zhang J."/>
        </authorList>
    </citation>
    <scope>NUCLEOTIDE SEQUENCE [LARGE SCALE GENOMIC DNA]</scope>
    <source>
        <strain evidence="1 2">SDW018</strain>
    </source>
</reference>
<dbReference type="OrthoDB" id="8112986at2"/>
<gene>
    <name evidence="1" type="ORF">CIT26_06375</name>
</gene>
<organism evidence="1 2">
    <name type="scientific">Mesorhizobium temperatum</name>
    <dbReference type="NCBI Taxonomy" id="241416"/>
    <lineage>
        <taxon>Bacteria</taxon>
        <taxon>Pseudomonadati</taxon>
        <taxon>Pseudomonadota</taxon>
        <taxon>Alphaproteobacteria</taxon>
        <taxon>Hyphomicrobiales</taxon>
        <taxon>Phyllobacteriaceae</taxon>
        <taxon>Mesorhizobium</taxon>
    </lineage>
</organism>
<dbReference type="AlphaFoldDB" id="A0A271LTW5"/>
<sequence>MIQTGPKQTASPEWRTFMSNPAGYADAARLAQCFDGTIGEAACERMLRSQRLHERLSELLLDHYGLTAAVSDEPADEVDRAIALSSGEELEELALRAGAIYWASSLAAVIAGREAAALQAALGADLCAIAVANRDLTGPMQPLKPLEDIHPRVYADGLSCLGAWCRSMSGETSMRVRLKLMPHELVDQTTAKPFSEAGPAIVRRAMG</sequence>
<dbReference type="EMBL" id="NPKJ01000022">
    <property type="protein sequence ID" value="PAQ10926.1"/>
    <property type="molecule type" value="Genomic_DNA"/>
</dbReference>
<evidence type="ECO:0008006" key="3">
    <source>
        <dbReference type="Google" id="ProtNLM"/>
    </source>
</evidence>
<proteinExistence type="predicted"/>
<accession>A0A271LTW5</accession>
<keyword evidence="2" id="KW-1185">Reference proteome</keyword>
<dbReference type="Pfam" id="PF06578">
    <property type="entry name" value="YscK"/>
    <property type="match status" value="1"/>
</dbReference>
<evidence type="ECO:0000313" key="2">
    <source>
        <dbReference type="Proteomes" id="UP000216442"/>
    </source>
</evidence>
<dbReference type="InterPro" id="IPR009510">
    <property type="entry name" value="T3SS_K"/>
</dbReference>
<dbReference type="Proteomes" id="UP000216442">
    <property type="component" value="Unassembled WGS sequence"/>
</dbReference>
<comment type="caution">
    <text evidence="1">The sequence shown here is derived from an EMBL/GenBank/DDBJ whole genome shotgun (WGS) entry which is preliminary data.</text>
</comment>
<name>A0A271LTW5_9HYPH</name>
<protein>
    <recommendedName>
        <fullName evidence="3">Type III secretion protein</fullName>
    </recommendedName>
</protein>
<evidence type="ECO:0000313" key="1">
    <source>
        <dbReference type="EMBL" id="PAQ10926.1"/>
    </source>
</evidence>